<proteinExistence type="predicted"/>
<name>A0A0C9WP42_9AGAR</name>
<dbReference type="Proteomes" id="UP000054477">
    <property type="component" value="Unassembled WGS sequence"/>
</dbReference>
<dbReference type="EMBL" id="KN838904">
    <property type="protein sequence ID" value="KIJ92510.1"/>
    <property type="molecule type" value="Genomic_DNA"/>
</dbReference>
<dbReference type="OrthoDB" id="2635672at2759"/>
<sequence>METCGPGLCRIPDELLFQIIDALDDESACQLGLTCTDLHYRALPIVFKRHGTKDSNTGRISLYNIGSKHVLRALATALFIPDVDEIFLWPDMNSEYEYSYILAMTHLATRFTQVDFYFAGFEKWLVNIFLCHPGGRDARIWIKNLSAFLNGILGRGCTTLRVNSANDSFPDFPQTSYGLIPQAILQLTATRQLILPSRRGLAVGDILGTLCIFRTSGVRPDLASHTAEDRQKLSEFRVHSPVLLQRPFFPWIRSTLQTNATSITVLSLKTNREQRATFWKDILSSITLPSLYEFELTCHKGVKYWVPVDFTVLILFLSRHSSIKYLHLTAIYTPTPFSYPQHSLQPLLPQLIKLEAQPLFISWLLNVEAPFPRLQHLSLVTVISDFRHTLRDTEYDVVDEALLALANNNMTAHNIHLGLRFVPEFAVAQWMLRHVSQSIGTTQYSMSALRCVTKLSVYTTDRIRFHTDREVLNVVPIFLALFPCLKDVSFEHPGLEVLDPQMRQNVAEVCPRLERLAVNLK</sequence>
<protein>
    <recommendedName>
        <fullName evidence="3">F-box domain-containing protein</fullName>
    </recommendedName>
</protein>
<organism evidence="1 2">
    <name type="scientific">Laccaria amethystina LaAM-08-1</name>
    <dbReference type="NCBI Taxonomy" id="1095629"/>
    <lineage>
        <taxon>Eukaryota</taxon>
        <taxon>Fungi</taxon>
        <taxon>Dikarya</taxon>
        <taxon>Basidiomycota</taxon>
        <taxon>Agaricomycotina</taxon>
        <taxon>Agaricomycetes</taxon>
        <taxon>Agaricomycetidae</taxon>
        <taxon>Agaricales</taxon>
        <taxon>Agaricineae</taxon>
        <taxon>Hydnangiaceae</taxon>
        <taxon>Laccaria</taxon>
    </lineage>
</organism>
<dbReference type="InterPro" id="IPR036047">
    <property type="entry name" value="F-box-like_dom_sf"/>
</dbReference>
<keyword evidence="2" id="KW-1185">Reference proteome</keyword>
<evidence type="ECO:0008006" key="3">
    <source>
        <dbReference type="Google" id="ProtNLM"/>
    </source>
</evidence>
<dbReference type="AlphaFoldDB" id="A0A0C9WP42"/>
<reference evidence="2" key="2">
    <citation type="submission" date="2015-01" db="EMBL/GenBank/DDBJ databases">
        <title>Evolutionary Origins and Diversification of the Mycorrhizal Mutualists.</title>
        <authorList>
            <consortium name="DOE Joint Genome Institute"/>
            <consortium name="Mycorrhizal Genomics Consortium"/>
            <person name="Kohler A."/>
            <person name="Kuo A."/>
            <person name="Nagy L.G."/>
            <person name="Floudas D."/>
            <person name="Copeland A."/>
            <person name="Barry K.W."/>
            <person name="Cichocki N."/>
            <person name="Veneault-Fourrey C."/>
            <person name="LaButti K."/>
            <person name="Lindquist E.A."/>
            <person name="Lipzen A."/>
            <person name="Lundell T."/>
            <person name="Morin E."/>
            <person name="Murat C."/>
            <person name="Riley R."/>
            <person name="Ohm R."/>
            <person name="Sun H."/>
            <person name="Tunlid A."/>
            <person name="Henrissat B."/>
            <person name="Grigoriev I.V."/>
            <person name="Hibbett D.S."/>
            <person name="Martin F."/>
        </authorList>
    </citation>
    <scope>NUCLEOTIDE SEQUENCE [LARGE SCALE GENOMIC DNA]</scope>
    <source>
        <strain evidence="2">LaAM-08-1</strain>
    </source>
</reference>
<reference evidence="1 2" key="1">
    <citation type="submission" date="2014-04" db="EMBL/GenBank/DDBJ databases">
        <authorList>
            <consortium name="DOE Joint Genome Institute"/>
            <person name="Kuo A."/>
            <person name="Kohler A."/>
            <person name="Nagy L.G."/>
            <person name="Floudas D."/>
            <person name="Copeland A."/>
            <person name="Barry K.W."/>
            <person name="Cichocki N."/>
            <person name="Veneault-Fourrey C."/>
            <person name="LaButti K."/>
            <person name="Lindquist E.A."/>
            <person name="Lipzen A."/>
            <person name="Lundell T."/>
            <person name="Morin E."/>
            <person name="Murat C."/>
            <person name="Sun H."/>
            <person name="Tunlid A."/>
            <person name="Henrissat B."/>
            <person name="Grigoriev I.V."/>
            <person name="Hibbett D.S."/>
            <person name="Martin F."/>
            <person name="Nordberg H.P."/>
            <person name="Cantor M.N."/>
            <person name="Hua S.X."/>
        </authorList>
    </citation>
    <scope>NUCLEOTIDE SEQUENCE [LARGE SCALE GENOMIC DNA]</scope>
    <source>
        <strain evidence="1 2">LaAM-08-1</strain>
    </source>
</reference>
<evidence type="ECO:0000313" key="1">
    <source>
        <dbReference type="EMBL" id="KIJ92510.1"/>
    </source>
</evidence>
<gene>
    <name evidence="1" type="ORF">K443DRAFT_113463</name>
</gene>
<dbReference type="HOGENOM" id="CLU_027357_0_0_1"/>
<evidence type="ECO:0000313" key="2">
    <source>
        <dbReference type="Proteomes" id="UP000054477"/>
    </source>
</evidence>
<dbReference type="SUPFAM" id="SSF81383">
    <property type="entry name" value="F-box domain"/>
    <property type="match status" value="1"/>
</dbReference>
<accession>A0A0C9WP42</accession>